<dbReference type="OrthoDB" id="9760950at2"/>
<dbReference type="InterPro" id="IPR032781">
    <property type="entry name" value="ABC_tran_Xtn"/>
</dbReference>
<protein>
    <submittedName>
        <fullName evidence="5">ABC transporter ATP-binding protein</fullName>
    </submittedName>
</protein>
<dbReference type="PANTHER" id="PTHR42855">
    <property type="entry name" value="ABC TRANSPORTER ATP-BINDING SUBUNIT"/>
    <property type="match status" value="1"/>
</dbReference>
<evidence type="ECO:0000313" key="6">
    <source>
        <dbReference type="EMBL" id="EOT70461.1"/>
    </source>
</evidence>
<evidence type="ECO:0000313" key="7">
    <source>
        <dbReference type="Proteomes" id="UP000013783"/>
    </source>
</evidence>
<dbReference type="InterPro" id="IPR051309">
    <property type="entry name" value="ABCF_ATPase"/>
</dbReference>
<reference evidence="5 7" key="1">
    <citation type="submission" date="2013-02" db="EMBL/GenBank/DDBJ databases">
        <title>The Genome Sequence of Enterococcus malodoratus ATCC_43197.</title>
        <authorList>
            <consortium name="The Broad Institute Genome Sequencing Platform"/>
            <consortium name="The Broad Institute Genome Sequencing Center for Infectious Disease"/>
            <person name="Earl A.M."/>
            <person name="Gilmore M.S."/>
            <person name="Lebreton F."/>
            <person name="Walker B."/>
            <person name="Young S.K."/>
            <person name="Zeng Q."/>
            <person name="Gargeya S."/>
            <person name="Fitzgerald M."/>
            <person name="Haas B."/>
            <person name="Abouelleil A."/>
            <person name="Alvarado L."/>
            <person name="Arachchi H.M."/>
            <person name="Berlin A.M."/>
            <person name="Chapman S.B."/>
            <person name="Dewar J."/>
            <person name="Goldberg J."/>
            <person name="Griggs A."/>
            <person name="Gujja S."/>
            <person name="Hansen M."/>
            <person name="Howarth C."/>
            <person name="Imamovic A."/>
            <person name="Larimer J."/>
            <person name="McCowan C."/>
            <person name="Murphy C."/>
            <person name="Neiman D."/>
            <person name="Pearson M."/>
            <person name="Priest M."/>
            <person name="Roberts A."/>
            <person name="Saif S."/>
            <person name="Shea T."/>
            <person name="Sisk P."/>
            <person name="Sykes S."/>
            <person name="Wortman J."/>
            <person name="Nusbaum C."/>
            <person name="Birren B."/>
        </authorList>
    </citation>
    <scope>NUCLEOTIDE SEQUENCE [LARGE SCALE GENOMIC DNA]</scope>
    <source>
        <strain evidence="5 7">ATCC 43197</strain>
    </source>
</reference>
<dbReference type="PANTHER" id="PTHR42855:SF2">
    <property type="entry name" value="DRUG RESISTANCE ABC TRANSPORTER,ATP-BINDING PROTEIN"/>
    <property type="match status" value="1"/>
</dbReference>
<dbReference type="PATRIC" id="fig|1158601.3.peg.3766"/>
<keyword evidence="2" id="KW-0547">Nucleotide-binding</keyword>
<dbReference type="STRING" id="71451.RV07_GL000411"/>
<dbReference type="GO" id="GO:0016887">
    <property type="term" value="F:ATP hydrolysis activity"/>
    <property type="evidence" value="ECO:0007669"/>
    <property type="project" value="InterPro"/>
</dbReference>
<dbReference type="InterPro" id="IPR027417">
    <property type="entry name" value="P-loop_NTPase"/>
</dbReference>
<comment type="caution">
    <text evidence="5">The sequence shown here is derived from an EMBL/GenBank/DDBJ whole genome shotgun (WGS) entry which is preliminary data.</text>
</comment>
<keyword evidence="1" id="KW-0677">Repeat</keyword>
<dbReference type="Proteomes" id="UP000014148">
    <property type="component" value="Unassembled WGS sequence"/>
</dbReference>
<proteinExistence type="predicted"/>
<dbReference type="SUPFAM" id="SSF52540">
    <property type="entry name" value="P-loop containing nucleoside triphosphate hydrolases"/>
    <property type="match status" value="2"/>
</dbReference>
<reference evidence="6 8" key="2">
    <citation type="submission" date="2013-03" db="EMBL/GenBank/DDBJ databases">
        <title>The Genome Sequence of Enterococcus malodoratus ATCC_43197 (PacBio/Illumina hybrid assembly).</title>
        <authorList>
            <consortium name="The Broad Institute Genomics Platform"/>
            <consortium name="The Broad Institute Genome Sequencing Center for Infectious Disease"/>
            <person name="Earl A."/>
            <person name="Russ C."/>
            <person name="Gilmore M."/>
            <person name="Surin D."/>
            <person name="Walker B."/>
            <person name="Young S."/>
            <person name="Zeng Q."/>
            <person name="Gargeya S."/>
            <person name="Fitzgerald M."/>
            <person name="Haas B."/>
            <person name="Abouelleil A."/>
            <person name="Allen A.W."/>
            <person name="Alvarado L."/>
            <person name="Arachchi H.M."/>
            <person name="Berlin A.M."/>
            <person name="Chapman S.B."/>
            <person name="Gainer-Dewar J."/>
            <person name="Goldberg J."/>
            <person name="Griggs A."/>
            <person name="Gujja S."/>
            <person name="Hansen M."/>
            <person name="Howarth C."/>
            <person name="Imamovic A."/>
            <person name="Ireland A."/>
            <person name="Larimer J."/>
            <person name="McCowan C."/>
            <person name="Murphy C."/>
            <person name="Pearson M."/>
            <person name="Poon T.W."/>
            <person name="Priest M."/>
            <person name="Roberts A."/>
            <person name="Saif S."/>
            <person name="Shea T."/>
            <person name="Sisk P."/>
            <person name="Sykes S."/>
            <person name="Wortman J."/>
            <person name="Nusbaum C."/>
            <person name="Birren B."/>
        </authorList>
    </citation>
    <scope>NUCLEOTIDE SEQUENCE [LARGE SCALE GENOMIC DNA]</scope>
    <source>
        <strain evidence="6 8">ATCC 43197</strain>
    </source>
</reference>
<dbReference type="PROSITE" id="PS50893">
    <property type="entry name" value="ABC_TRANSPORTER_2"/>
    <property type="match status" value="2"/>
</dbReference>
<keyword evidence="3 5" id="KW-0067">ATP-binding</keyword>
<dbReference type="FunFam" id="3.40.50.300:FF:000070">
    <property type="entry name" value="Putative ABC transporter ATP-binding component"/>
    <property type="match status" value="1"/>
</dbReference>
<dbReference type="SMART" id="SM00382">
    <property type="entry name" value="AAA"/>
    <property type="match status" value="1"/>
</dbReference>
<dbReference type="Pfam" id="PF12848">
    <property type="entry name" value="ABC_tran_Xtn"/>
    <property type="match status" value="1"/>
</dbReference>
<evidence type="ECO:0000313" key="5">
    <source>
        <dbReference type="EMBL" id="EOH72214.1"/>
    </source>
</evidence>
<dbReference type="InterPro" id="IPR003593">
    <property type="entry name" value="AAA+_ATPase"/>
</dbReference>
<dbReference type="GO" id="GO:0005524">
    <property type="term" value="F:ATP binding"/>
    <property type="evidence" value="ECO:0007669"/>
    <property type="project" value="UniProtKB-KW"/>
</dbReference>
<name>R2R8B2_9ENTE</name>
<dbReference type="Proteomes" id="UP000013783">
    <property type="component" value="Unassembled WGS sequence"/>
</dbReference>
<dbReference type="EMBL" id="ASWA01000002">
    <property type="protein sequence ID" value="EOT70461.1"/>
    <property type="molecule type" value="Genomic_DNA"/>
</dbReference>
<dbReference type="InterPro" id="IPR003439">
    <property type="entry name" value="ABC_transporter-like_ATP-bd"/>
</dbReference>
<evidence type="ECO:0000256" key="3">
    <source>
        <dbReference type="ARBA" id="ARBA00022840"/>
    </source>
</evidence>
<feature type="domain" description="ABC transporter" evidence="4">
    <location>
        <begin position="2"/>
        <end position="252"/>
    </location>
</feature>
<dbReference type="Pfam" id="PF00005">
    <property type="entry name" value="ABC_tran"/>
    <property type="match status" value="2"/>
</dbReference>
<feature type="domain" description="ABC transporter" evidence="4">
    <location>
        <begin position="320"/>
        <end position="538"/>
    </location>
</feature>
<dbReference type="RefSeq" id="WP_010742571.1">
    <property type="nucleotide sequence ID" value="NZ_KB946253.1"/>
</dbReference>
<dbReference type="GeneID" id="79786608"/>
<evidence type="ECO:0000256" key="2">
    <source>
        <dbReference type="ARBA" id="ARBA00022741"/>
    </source>
</evidence>
<dbReference type="Gene3D" id="3.40.50.300">
    <property type="entry name" value="P-loop containing nucleotide triphosphate hydrolases"/>
    <property type="match status" value="2"/>
</dbReference>
<dbReference type="AlphaFoldDB" id="R2R8B2"/>
<dbReference type="FunFam" id="3.40.50.300:FF:000011">
    <property type="entry name" value="Putative ABC transporter ATP-binding component"/>
    <property type="match status" value="1"/>
</dbReference>
<dbReference type="CDD" id="cd03221">
    <property type="entry name" value="ABCF_EF-3"/>
    <property type="match status" value="2"/>
</dbReference>
<dbReference type="EMBL" id="AJAK01000030">
    <property type="protein sequence ID" value="EOH72214.1"/>
    <property type="molecule type" value="Genomic_DNA"/>
</dbReference>
<keyword evidence="8" id="KW-1185">Reference proteome</keyword>
<sequence length="539" mass="60815">MITVNDVSLQFPDRKLFDDVNIKFTPGNCYGLIGANGAGKSTFLKILAGDIQPSTGSVTLGPNERMAVLKQNHFDFEEYTVLETVIMGHERLYQVMQEKDAVYMKEDFTDEDGIRAAELEGEFAELDGWEAEPEAAVLLQGLNIPESLHQQKMSELTAGQKIKVLLAQSLFGKPDVLLLDEPTNGLDIQSIDWLEEFLINFENTVIVVSHDRHFLNKVCTHMADLDFGKIKLYVGNYDFWLESSQLATKLQSQQNAKKEEQIKELQDFIARFSANASKSKQATSRKKMLDKITLDDIQPSSRRYPFVQFKPEREIGNDLLQLDNISVTIDGKKILDNISFTLNRDDKVAFIAENDLITTTLFKVIMGDLEPDSGTIRWGVTTSQAYLPKDTTKEFDSSMPILDWLRQYASKEEDDNTFLRSFLGRMLFSGDEVMKPVNVLSGGEKVRCMLSKLMLSKSNVLVLDDPTNHLDLESISALNDGLIAYKGSLLFASHDHQFIQTIANRIIAVSENGVVDRAETTYDEFLENPEVQKQMSQLS</sequence>
<evidence type="ECO:0000256" key="1">
    <source>
        <dbReference type="ARBA" id="ARBA00022737"/>
    </source>
</evidence>
<dbReference type="eggNOG" id="COG0488">
    <property type="taxonomic scope" value="Bacteria"/>
</dbReference>
<gene>
    <name evidence="6" type="ORF">I585_01941</name>
    <name evidence="5" type="ORF">UAI_03798</name>
</gene>
<evidence type="ECO:0000313" key="8">
    <source>
        <dbReference type="Proteomes" id="UP000014148"/>
    </source>
</evidence>
<accession>R2R8B2</accession>
<organism evidence="5 7">
    <name type="scientific">Enterococcus malodoratus ATCC 43197</name>
    <dbReference type="NCBI Taxonomy" id="1158601"/>
    <lineage>
        <taxon>Bacteria</taxon>
        <taxon>Bacillati</taxon>
        <taxon>Bacillota</taxon>
        <taxon>Bacilli</taxon>
        <taxon>Lactobacillales</taxon>
        <taxon>Enterococcaceae</taxon>
        <taxon>Enterococcus</taxon>
    </lineage>
</organism>
<evidence type="ECO:0000259" key="4">
    <source>
        <dbReference type="PROSITE" id="PS50893"/>
    </source>
</evidence>